<evidence type="ECO:0000313" key="5">
    <source>
        <dbReference type="EMBL" id="KAB5517712.1"/>
    </source>
</evidence>
<name>A0A5N5JFP1_PANHP</name>
<evidence type="ECO:0000313" key="6">
    <source>
        <dbReference type="Proteomes" id="UP000327468"/>
    </source>
</evidence>
<organism evidence="5 6">
    <name type="scientific">Pangasianodon hypophthalmus</name>
    <name type="common">Striped catfish</name>
    <name type="synonym">Helicophagus hypophthalmus</name>
    <dbReference type="NCBI Taxonomy" id="310915"/>
    <lineage>
        <taxon>Eukaryota</taxon>
        <taxon>Metazoa</taxon>
        <taxon>Chordata</taxon>
        <taxon>Craniata</taxon>
        <taxon>Vertebrata</taxon>
        <taxon>Euteleostomi</taxon>
        <taxon>Actinopterygii</taxon>
        <taxon>Neopterygii</taxon>
        <taxon>Teleostei</taxon>
        <taxon>Ostariophysi</taxon>
        <taxon>Siluriformes</taxon>
        <taxon>Pangasiidae</taxon>
        <taxon>Pangasianodon</taxon>
    </lineage>
</organism>
<proteinExistence type="predicted"/>
<dbReference type="OrthoDB" id="10043043at2759"/>
<dbReference type="PANTHER" id="PTHR19971">
    <property type="entry name" value="SIGNAL-REGULATORY PROTEIN BETA"/>
    <property type="match status" value="1"/>
</dbReference>
<keyword evidence="3" id="KW-0812">Transmembrane</keyword>
<evidence type="ECO:0000256" key="3">
    <source>
        <dbReference type="SAM" id="Phobius"/>
    </source>
</evidence>
<keyword evidence="3" id="KW-1133">Transmembrane helix</keyword>
<dbReference type="InterPro" id="IPR003597">
    <property type="entry name" value="Ig_C1-set"/>
</dbReference>
<evidence type="ECO:0000256" key="2">
    <source>
        <dbReference type="ARBA" id="ARBA00023180"/>
    </source>
</evidence>
<sequence>MLTLLNTFNMAHKLFFVFCLFVFHSVSFSSIIQYPAVVKVFLGETVSMTCDTVELLSKCDSISWFKVQLRTREMNVTTAVHTDLGQRPCTGFIYNTSTADSGIYYCSVKHSVISYMGNGSTVIITERQPRPIITPYVPDVSVGPSVSLQCVVMGVVPSEVSVSWVIGESEMTGWTESGWTHTNDSAVEYTRAHISIPSENWMEAQNVECVVEVDGRRVSKSLKQGSSQLCSWLMYLCSSVALVIVIVFLITLVSLQPAGQSCVPARSTEYHFNRRNGGKKRTDRAKRFSIPDVQYASLDLISNGQQGSTTLNRNVLLNE</sequence>
<keyword evidence="1" id="KW-1015">Disulfide bond</keyword>
<dbReference type="EMBL" id="VFJC01000030">
    <property type="protein sequence ID" value="KAB5517712.1"/>
    <property type="molecule type" value="Genomic_DNA"/>
</dbReference>
<dbReference type="InterPro" id="IPR003599">
    <property type="entry name" value="Ig_sub"/>
</dbReference>
<dbReference type="SUPFAM" id="SSF48726">
    <property type="entry name" value="Immunoglobulin"/>
    <property type="match status" value="2"/>
</dbReference>
<dbReference type="Gene3D" id="2.60.40.10">
    <property type="entry name" value="Immunoglobulins"/>
    <property type="match status" value="2"/>
</dbReference>
<dbReference type="InterPro" id="IPR007110">
    <property type="entry name" value="Ig-like_dom"/>
</dbReference>
<protein>
    <recommendedName>
        <fullName evidence="4">Ig-like domain-containing protein</fullName>
    </recommendedName>
</protein>
<dbReference type="SMART" id="SM00409">
    <property type="entry name" value="IG"/>
    <property type="match status" value="1"/>
</dbReference>
<dbReference type="AlphaFoldDB" id="A0A5N5JFP1"/>
<feature type="transmembrane region" description="Helical" evidence="3">
    <location>
        <begin position="232"/>
        <end position="255"/>
    </location>
</feature>
<comment type="caution">
    <text evidence="5">The sequence shown here is derived from an EMBL/GenBank/DDBJ whole genome shotgun (WGS) entry which is preliminary data.</text>
</comment>
<dbReference type="InterPro" id="IPR013783">
    <property type="entry name" value="Ig-like_fold"/>
</dbReference>
<dbReference type="InterPro" id="IPR036179">
    <property type="entry name" value="Ig-like_dom_sf"/>
</dbReference>
<evidence type="ECO:0000259" key="4">
    <source>
        <dbReference type="PROSITE" id="PS50835"/>
    </source>
</evidence>
<dbReference type="Pfam" id="PF07654">
    <property type="entry name" value="C1-set"/>
    <property type="match status" value="1"/>
</dbReference>
<keyword evidence="2" id="KW-0325">Glycoprotein</keyword>
<keyword evidence="6" id="KW-1185">Reference proteome</keyword>
<reference evidence="5 6" key="1">
    <citation type="submission" date="2019-06" db="EMBL/GenBank/DDBJ databases">
        <title>A chromosome-scale genome assembly of the striped catfish, Pangasianodon hypophthalmus.</title>
        <authorList>
            <person name="Wen M."/>
            <person name="Zahm M."/>
            <person name="Roques C."/>
            <person name="Cabau C."/>
            <person name="Klopp C."/>
            <person name="Donnadieu C."/>
            <person name="Jouanno E."/>
            <person name="Avarre J.-C."/>
            <person name="Campet M."/>
            <person name="Ha T.T.T."/>
            <person name="Dugue R."/>
            <person name="Lampietro C."/>
            <person name="Louis A."/>
            <person name="Herpin A."/>
            <person name="Echchiki A."/>
            <person name="Berthelot C."/>
            <person name="Parey E."/>
            <person name="Roest-Crollius H."/>
            <person name="Braasch I."/>
            <person name="Postlethwait J."/>
            <person name="Bobe J."/>
            <person name="Montfort J."/>
            <person name="Bouchez O."/>
            <person name="Begum T."/>
            <person name="Schartl M."/>
            <person name="Guiguen Y."/>
        </authorList>
    </citation>
    <scope>NUCLEOTIDE SEQUENCE [LARGE SCALE GENOMIC DNA]</scope>
    <source>
        <strain evidence="5 6">Indonesia</strain>
        <tissue evidence="5">Blood</tissue>
    </source>
</reference>
<evidence type="ECO:0000256" key="1">
    <source>
        <dbReference type="ARBA" id="ARBA00023157"/>
    </source>
</evidence>
<accession>A0A5N5JFP1</accession>
<keyword evidence="3" id="KW-0472">Membrane</keyword>
<dbReference type="Proteomes" id="UP000327468">
    <property type="component" value="Chromosome 29"/>
</dbReference>
<feature type="domain" description="Ig-like" evidence="4">
    <location>
        <begin position="129"/>
        <end position="219"/>
    </location>
</feature>
<dbReference type="PROSITE" id="PS50835">
    <property type="entry name" value="IG_LIKE"/>
    <property type="match status" value="2"/>
</dbReference>
<feature type="domain" description="Ig-like" evidence="4">
    <location>
        <begin position="29"/>
        <end position="125"/>
    </location>
</feature>
<dbReference type="InterPro" id="IPR051755">
    <property type="entry name" value="Ig-like_CS_Receptor"/>
</dbReference>
<gene>
    <name evidence="5" type="ORF">PHYPO_G00170380</name>
</gene>